<accession>A0ABV5Y718</accession>
<comment type="caution">
    <text evidence="1">The sequence shown here is derived from an EMBL/GenBank/DDBJ whole genome shotgun (WGS) entry which is preliminary data.</text>
</comment>
<protein>
    <submittedName>
        <fullName evidence="1">Uncharacterized protein</fullName>
    </submittedName>
</protein>
<dbReference type="Proteomes" id="UP001589627">
    <property type="component" value="Unassembled WGS sequence"/>
</dbReference>
<sequence length="234" mass="25981">MPNPYSVLCPLVALGRVYAGAVLKVHDVLVSSEEQAAVRLLMLLHVAADSVLAEPAPDEAEACIAGEMRLQAMDCWLRNPDYLAWELLDQAELRPDAVLVGEAARIVSAEEEPDLRTTPMLRWRHGAWERLDDCLSLLAVDIRRGKNLGGRRDFYLLAEGRRAATRLLADIPALGWYADRAHLVGVVAGDVGGDELKARQKAVWEYRDTRWNDHIAGIRVKVMERLSRLGQGVA</sequence>
<reference evidence="1 2" key="1">
    <citation type="submission" date="2024-09" db="EMBL/GenBank/DDBJ databases">
        <authorList>
            <person name="Sun Q."/>
            <person name="Mori K."/>
        </authorList>
    </citation>
    <scope>NUCLEOTIDE SEQUENCE [LARGE SCALE GENOMIC DNA]</scope>
    <source>
        <strain evidence="1 2">TBRC 0563</strain>
    </source>
</reference>
<dbReference type="EMBL" id="JBHLZP010000003">
    <property type="protein sequence ID" value="MFB9830816.1"/>
    <property type="molecule type" value="Genomic_DNA"/>
</dbReference>
<evidence type="ECO:0000313" key="2">
    <source>
        <dbReference type="Proteomes" id="UP001589627"/>
    </source>
</evidence>
<proteinExistence type="predicted"/>
<name>A0ABV5Y718_9ACTN</name>
<evidence type="ECO:0000313" key="1">
    <source>
        <dbReference type="EMBL" id="MFB9830816.1"/>
    </source>
</evidence>
<gene>
    <name evidence="1" type="ORF">ACFFNX_01245</name>
</gene>
<dbReference type="RefSeq" id="WP_378193663.1">
    <property type="nucleotide sequence ID" value="NZ_JBHLZP010000003.1"/>
</dbReference>
<keyword evidence="2" id="KW-1185">Reference proteome</keyword>
<organism evidence="1 2">
    <name type="scientific">Actinoallomurus acaciae</name>
    <dbReference type="NCBI Taxonomy" id="502577"/>
    <lineage>
        <taxon>Bacteria</taxon>
        <taxon>Bacillati</taxon>
        <taxon>Actinomycetota</taxon>
        <taxon>Actinomycetes</taxon>
        <taxon>Streptosporangiales</taxon>
        <taxon>Thermomonosporaceae</taxon>
        <taxon>Actinoallomurus</taxon>
    </lineage>
</organism>